<evidence type="ECO:0000313" key="1">
    <source>
        <dbReference type="EMBL" id="BDG04848.1"/>
    </source>
</evidence>
<dbReference type="EMBL" id="AP025591">
    <property type="protein sequence ID" value="BDG04848.1"/>
    <property type="molecule type" value="Genomic_DNA"/>
</dbReference>
<keyword evidence="2" id="KW-1185">Reference proteome</keyword>
<accession>A0ABM7WZ77</accession>
<dbReference type="Proteomes" id="UP001162891">
    <property type="component" value="Chromosome"/>
</dbReference>
<evidence type="ECO:0000313" key="2">
    <source>
        <dbReference type="Proteomes" id="UP001162891"/>
    </source>
</evidence>
<organism evidence="1 2">
    <name type="scientific">Anaeromyxobacter oryzae</name>
    <dbReference type="NCBI Taxonomy" id="2918170"/>
    <lineage>
        <taxon>Bacteria</taxon>
        <taxon>Pseudomonadati</taxon>
        <taxon>Myxococcota</taxon>
        <taxon>Myxococcia</taxon>
        <taxon>Myxococcales</taxon>
        <taxon>Cystobacterineae</taxon>
        <taxon>Anaeromyxobacteraceae</taxon>
        <taxon>Anaeromyxobacter</taxon>
    </lineage>
</organism>
<gene>
    <name evidence="1" type="ORF">AMOR_38440</name>
</gene>
<sequence length="156" mass="16966">MEELRVPKRRVPAEVVLPGGAERRVVLFLAEAAADHSGAEQPGDLLNGPGDFFPALDELAGAMTFLHRGAVAVVRVARTLEADCAEALTLPTEHEVEVHLADGSCRTGLVSYLRPPDRARLVDFLNEAPPFFRLLEADAVALVNKRHVTRVVLLSR</sequence>
<dbReference type="RefSeq" id="WP_248353349.1">
    <property type="nucleotide sequence ID" value="NZ_AP025591.1"/>
</dbReference>
<proteinExistence type="predicted"/>
<reference evidence="2" key="1">
    <citation type="journal article" date="2022" name="Int. J. Syst. Evol. Microbiol.">
        <title>Anaeromyxobacter oryzae sp. nov., Anaeromyxobacter diazotrophicus sp. nov. and Anaeromyxobacter paludicola sp. nov., isolated from paddy soils.</title>
        <authorList>
            <person name="Itoh H."/>
            <person name="Xu Z."/>
            <person name="Mise K."/>
            <person name="Masuda Y."/>
            <person name="Ushijima N."/>
            <person name="Hayakawa C."/>
            <person name="Shiratori Y."/>
            <person name="Senoo K."/>
        </authorList>
    </citation>
    <scope>NUCLEOTIDE SEQUENCE [LARGE SCALE GENOMIC DNA]</scope>
    <source>
        <strain evidence="2">Red232</strain>
    </source>
</reference>
<protein>
    <submittedName>
        <fullName evidence="1">Uncharacterized protein</fullName>
    </submittedName>
</protein>
<name>A0ABM7WZ77_9BACT</name>